<comment type="similarity">
    <text evidence="1">Belongs to the CSN7/EIF3M family. CSN7 subfamily.</text>
</comment>
<dbReference type="Pfam" id="PF22061">
    <property type="entry name" value="CSN7_HB_subdom"/>
    <property type="match status" value="1"/>
</dbReference>
<dbReference type="SMART" id="SM00088">
    <property type="entry name" value="PINT"/>
    <property type="match status" value="1"/>
</dbReference>
<feature type="compositionally biased region" description="Acidic residues" evidence="3">
    <location>
        <begin position="279"/>
        <end position="294"/>
    </location>
</feature>
<feature type="domain" description="PCI" evidence="4">
    <location>
        <begin position="3"/>
        <end position="158"/>
    </location>
</feature>
<dbReference type="GO" id="GO:0008180">
    <property type="term" value="C:COP9 signalosome"/>
    <property type="evidence" value="ECO:0007669"/>
    <property type="project" value="UniProtKB-KW"/>
</dbReference>
<keyword evidence="2" id="KW-0736">Signalosome</keyword>
<evidence type="ECO:0000256" key="1">
    <source>
        <dbReference type="ARBA" id="ARBA00008482"/>
    </source>
</evidence>
<dbReference type="PANTHER" id="PTHR15350">
    <property type="entry name" value="COP9 SIGNALOSOME COMPLEX SUBUNIT 7/DENDRITIC CELL PROTEIN GA17"/>
    <property type="match status" value="1"/>
</dbReference>
<evidence type="ECO:0000313" key="6">
    <source>
        <dbReference type="Proteomes" id="UP000275385"/>
    </source>
</evidence>
<evidence type="ECO:0000313" key="5">
    <source>
        <dbReference type="EMBL" id="RKU48459.1"/>
    </source>
</evidence>
<dbReference type="EMBL" id="QVQW01000004">
    <property type="protein sequence ID" value="RKU48459.1"/>
    <property type="molecule type" value="Genomic_DNA"/>
</dbReference>
<dbReference type="InterPro" id="IPR000717">
    <property type="entry name" value="PCI_dom"/>
</dbReference>
<dbReference type="AlphaFoldDB" id="A0A420YKP2"/>
<reference evidence="5 6" key="1">
    <citation type="submission" date="2018-08" db="EMBL/GenBank/DDBJ databases">
        <title>Draft genome of the lignicolous fungus Coniochaeta pulveracea.</title>
        <authorList>
            <person name="Borstlap C.J."/>
            <person name="De Witt R.N."/>
            <person name="Botha A."/>
            <person name="Volschenk H."/>
        </authorList>
    </citation>
    <scope>NUCLEOTIDE SEQUENCE [LARGE SCALE GENOMIC DNA]</scope>
    <source>
        <strain evidence="5 6">CAB683</strain>
    </source>
</reference>
<sequence>MMEQTKALNALEPYLALAKSATSPRAASDLVSRATSDPNTFLFTELIQTPQIKALLDSPEFVSFYRLLEIFSYGTYSVYKSSYNLPSLNDAQARKLRQLSLVTHAKDRVLAYSDLIAVLDLQSTRELEDLVISAIYANLINATLDPAHSTVQVHSVAPLRDVNSNSVPALLSSLRSWSAATEETLSQIELQIKKIRQEANVRAEEERECDARLAYLVEEEKKNKDSENNSSQQGYGHLLGAGRGIPSRRFGAGPYSTGPSTRYGKRGSGHMDSSVPSQVDDEAMDVDDEGAADDTDGKKKRGKFKLQA</sequence>
<dbReference type="STRING" id="177199.A0A420YKP2"/>
<dbReference type="OrthoDB" id="10265275at2759"/>
<gene>
    <name evidence="5" type="ORF">DL546_002652</name>
</gene>
<evidence type="ECO:0000256" key="2">
    <source>
        <dbReference type="ARBA" id="ARBA00022790"/>
    </source>
</evidence>
<dbReference type="PROSITE" id="PS50250">
    <property type="entry name" value="PCI"/>
    <property type="match status" value="1"/>
</dbReference>
<proteinExistence type="inferred from homology"/>
<evidence type="ECO:0000259" key="4">
    <source>
        <dbReference type="PROSITE" id="PS50250"/>
    </source>
</evidence>
<protein>
    <recommendedName>
        <fullName evidence="4">PCI domain-containing protein</fullName>
    </recommendedName>
</protein>
<feature type="compositionally biased region" description="Basic residues" evidence="3">
    <location>
        <begin position="298"/>
        <end position="308"/>
    </location>
</feature>
<accession>A0A420YKP2</accession>
<evidence type="ECO:0000256" key="3">
    <source>
        <dbReference type="SAM" id="MobiDB-lite"/>
    </source>
</evidence>
<name>A0A420YKP2_9PEZI</name>
<feature type="region of interest" description="Disordered" evidence="3">
    <location>
        <begin position="221"/>
        <end position="308"/>
    </location>
</feature>
<keyword evidence="6" id="KW-1185">Reference proteome</keyword>
<dbReference type="Proteomes" id="UP000275385">
    <property type="component" value="Unassembled WGS sequence"/>
</dbReference>
<dbReference type="PANTHER" id="PTHR15350:SF5">
    <property type="entry name" value="COP9 SIGNALOSOME COMPLEX SUBUNIT 7"/>
    <property type="match status" value="1"/>
</dbReference>
<dbReference type="InterPro" id="IPR045237">
    <property type="entry name" value="COPS7/eIF3m"/>
</dbReference>
<comment type="caution">
    <text evidence="5">The sequence shown here is derived from an EMBL/GenBank/DDBJ whole genome shotgun (WGS) entry which is preliminary data.</text>
</comment>
<organism evidence="5 6">
    <name type="scientific">Coniochaeta pulveracea</name>
    <dbReference type="NCBI Taxonomy" id="177199"/>
    <lineage>
        <taxon>Eukaryota</taxon>
        <taxon>Fungi</taxon>
        <taxon>Dikarya</taxon>
        <taxon>Ascomycota</taxon>
        <taxon>Pezizomycotina</taxon>
        <taxon>Sordariomycetes</taxon>
        <taxon>Sordariomycetidae</taxon>
        <taxon>Coniochaetales</taxon>
        <taxon>Coniochaetaceae</taxon>
        <taxon>Coniochaeta</taxon>
    </lineage>
</organism>